<dbReference type="InterPro" id="IPR003657">
    <property type="entry name" value="WRKY_dom"/>
</dbReference>
<dbReference type="PANTHER" id="PTHR32096:SF18">
    <property type="entry name" value="DISEASE RESISTANCE PROTEIN RRS1B-RELATED"/>
    <property type="match status" value="1"/>
</dbReference>
<feature type="domain" description="WRKY" evidence="7">
    <location>
        <begin position="131"/>
        <end position="197"/>
    </location>
</feature>
<gene>
    <name evidence="8" type="ORF">PIB30_052263</name>
</gene>
<sequence>MVEEDPPTIANFGDPFSSFGGDPFLHDDMPYFDTSSWGLLHEEEAPAATCTAEDYDDDNHQIDISHDYSSSPIMAALNNNKPPSSSAVVDNNTGPVVVQISSPLNKRSRKNQAKKSICIPAAAPPSNRQGGGEVVPSDLWAWRKYGQKPIKGSPYPRGYYRCSSTKGCPARKQVERSRTDPNMLVITYTSEHNHSWPTQRNALAGSSRSTKNTSNPEEQQHSNSDSNTALLAVKKEGMDNNNNNKGEDLFAELGQVEGDYTC</sequence>
<evidence type="ECO:0000259" key="7">
    <source>
        <dbReference type="PROSITE" id="PS50811"/>
    </source>
</evidence>
<evidence type="ECO:0000256" key="3">
    <source>
        <dbReference type="ARBA" id="ARBA00023125"/>
    </source>
</evidence>
<keyword evidence="5" id="KW-0539">Nucleus</keyword>
<comment type="caution">
    <text evidence="8">The sequence shown here is derived from an EMBL/GenBank/DDBJ whole genome shotgun (WGS) entry which is preliminary data.</text>
</comment>
<dbReference type="InterPro" id="IPR036576">
    <property type="entry name" value="WRKY_dom_sf"/>
</dbReference>
<dbReference type="SUPFAM" id="SSF118290">
    <property type="entry name" value="WRKY DNA-binding domain"/>
    <property type="match status" value="1"/>
</dbReference>
<accession>A0ABU6WG90</accession>
<evidence type="ECO:0000313" key="8">
    <source>
        <dbReference type="EMBL" id="MED6184935.1"/>
    </source>
</evidence>
<keyword evidence="9" id="KW-1185">Reference proteome</keyword>
<dbReference type="Pfam" id="PF03106">
    <property type="entry name" value="WRKY"/>
    <property type="match status" value="1"/>
</dbReference>
<comment type="subcellular location">
    <subcellularLocation>
        <location evidence="1">Nucleus</location>
    </subcellularLocation>
</comment>
<feature type="region of interest" description="Disordered" evidence="6">
    <location>
        <begin position="192"/>
        <end position="226"/>
    </location>
</feature>
<evidence type="ECO:0000256" key="4">
    <source>
        <dbReference type="ARBA" id="ARBA00023163"/>
    </source>
</evidence>
<dbReference type="PANTHER" id="PTHR32096">
    <property type="entry name" value="WRKY TRANSCRIPTION FACTOR 30-RELATED-RELATED"/>
    <property type="match status" value="1"/>
</dbReference>
<evidence type="ECO:0000256" key="5">
    <source>
        <dbReference type="ARBA" id="ARBA00023242"/>
    </source>
</evidence>
<keyword evidence="4" id="KW-0804">Transcription</keyword>
<name>A0ABU6WG90_9FABA</name>
<evidence type="ECO:0000256" key="6">
    <source>
        <dbReference type="SAM" id="MobiDB-lite"/>
    </source>
</evidence>
<dbReference type="PROSITE" id="PS50811">
    <property type="entry name" value="WRKY"/>
    <property type="match status" value="1"/>
</dbReference>
<dbReference type="SMART" id="SM00774">
    <property type="entry name" value="WRKY"/>
    <property type="match status" value="1"/>
</dbReference>
<dbReference type="EMBL" id="JASCZI010181620">
    <property type="protein sequence ID" value="MED6184935.1"/>
    <property type="molecule type" value="Genomic_DNA"/>
</dbReference>
<dbReference type="Proteomes" id="UP001341840">
    <property type="component" value="Unassembled WGS sequence"/>
</dbReference>
<evidence type="ECO:0000313" key="9">
    <source>
        <dbReference type="Proteomes" id="UP001341840"/>
    </source>
</evidence>
<protein>
    <recommendedName>
        <fullName evidence="7">WRKY domain-containing protein</fullName>
    </recommendedName>
</protein>
<organism evidence="8 9">
    <name type="scientific">Stylosanthes scabra</name>
    <dbReference type="NCBI Taxonomy" id="79078"/>
    <lineage>
        <taxon>Eukaryota</taxon>
        <taxon>Viridiplantae</taxon>
        <taxon>Streptophyta</taxon>
        <taxon>Embryophyta</taxon>
        <taxon>Tracheophyta</taxon>
        <taxon>Spermatophyta</taxon>
        <taxon>Magnoliopsida</taxon>
        <taxon>eudicotyledons</taxon>
        <taxon>Gunneridae</taxon>
        <taxon>Pentapetalae</taxon>
        <taxon>rosids</taxon>
        <taxon>fabids</taxon>
        <taxon>Fabales</taxon>
        <taxon>Fabaceae</taxon>
        <taxon>Papilionoideae</taxon>
        <taxon>50 kb inversion clade</taxon>
        <taxon>dalbergioids sensu lato</taxon>
        <taxon>Dalbergieae</taxon>
        <taxon>Pterocarpus clade</taxon>
        <taxon>Stylosanthes</taxon>
    </lineage>
</organism>
<evidence type="ECO:0000256" key="1">
    <source>
        <dbReference type="ARBA" id="ARBA00004123"/>
    </source>
</evidence>
<evidence type="ECO:0000256" key="2">
    <source>
        <dbReference type="ARBA" id="ARBA00023015"/>
    </source>
</evidence>
<keyword evidence="2" id="KW-0805">Transcription regulation</keyword>
<proteinExistence type="predicted"/>
<keyword evidence="3" id="KW-0238">DNA-binding</keyword>
<dbReference type="Gene3D" id="2.20.25.80">
    <property type="entry name" value="WRKY domain"/>
    <property type="match status" value="1"/>
</dbReference>
<reference evidence="8 9" key="1">
    <citation type="journal article" date="2023" name="Plants (Basel)">
        <title>Bridging the Gap: Combining Genomics and Transcriptomics Approaches to Understand Stylosanthes scabra, an Orphan Legume from the Brazilian Caatinga.</title>
        <authorList>
            <person name="Ferreira-Neto J.R.C."/>
            <person name="da Silva M.D."/>
            <person name="Binneck E."/>
            <person name="de Melo N.F."/>
            <person name="da Silva R.H."/>
            <person name="de Melo A.L.T.M."/>
            <person name="Pandolfi V."/>
            <person name="Bustamante F.O."/>
            <person name="Brasileiro-Vidal A.C."/>
            <person name="Benko-Iseppon A.M."/>
        </authorList>
    </citation>
    <scope>NUCLEOTIDE SEQUENCE [LARGE SCALE GENOMIC DNA]</scope>
    <source>
        <tissue evidence="8">Leaves</tissue>
    </source>
</reference>
<dbReference type="InterPro" id="IPR044810">
    <property type="entry name" value="WRKY_plant"/>
</dbReference>